<evidence type="ECO:0000313" key="5">
    <source>
        <dbReference type="Proteomes" id="UP000232149"/>
    </source>
</evidence>
<feature type="signal peptide" evidence="2">
    <location>
        <begin position="1"/>
        <end position="29"/>
    </location>
</feature>
<protein>
    <recommendedName>
        <fullName evidence="3">Hint domain-containing protein</fullName>
    </recommendedName>
</protein>
<evidence type="ECO:0000256" key="2">
    <source>
        <dbReference type="SAM" id="SignalP"/>
    </source>
</evidence>
<dbReference type="InterPro" id="IPR030885">
    <property type="entry name" value="Lepto_longest"/>
</dbReference>
<accession>A0ABX4NTE8</accession>
<dbReference type="InterPro" id="IPR003587">
    <property type="entry name" value="Hint_dom_N"/>
</dbReference>
<dbReference type="InterPro" id="IPR011055">
    <property type="entry name" value="Dup_hybrid_motif"/>
</dbReference>
<dbReference type="SUPFAM" id="SSF51261">
    <property type="entry name" value="Duplicated hybrid motif"/>
    <property type="match status" value="1"/>
</dbReference>
<comment type="caution">
    <text evidence="4">The sequence shown here is derived from an EMBL/GenBank/DDBJ whole genome shotgun (WGS) entry which is preliminary data.</text>
</comment>
<gene>
    <name evidence="4" type="ORF">CH376_19995</name>
</gene>
<keyword evidence="1" id="KW-0175">Coiled coil</keyword>
<keyword evidence="5" id="KW-1185">Reference proteome</keyword>
<dbReference type="InterPro" id="IPR036844">
    <property type="entry name" value="Hint_dom_sf"/>
</dbReference>
<sequence>MKLKRKRIFFFPFLLLISFLFFDSLSSQPVVVPNLNTPVFNSNSMNQTFTVANGMQTIGNWDAFVFQSVSILQTQWEAQVQAQISMIVNSVTTSDHFASVQDYQTYVYNSLQGQASEQLLSWQSSVETTILSERSDYLSALYGSNSGAVASSTAQFQSQWNSFVSGSGLNLNLGGSLSQAVLNSGQQTLEGLESQWWSDFNQNLQSGLQTYQEALQGLTTKYQDLLSQINATEMQYQAHLAQIQQSQAGVKDQILSSLEGYQSFLNGNNLFWNSISVLYDNTSNSYVQASCPGGHSCTTFQYDPANSQFYSFGSCPAGHTCANVLYDSTDSKYLQNTVCPSICDGSEKENLSIRTGLNADGRAFQNVINNVANALQEGYVMPAIFDYTSGTMISYNANCLNGNSCVKGLYDSTSGSFVASTTCSAGHTCYSAVVDNTVPASATGSYFATSCPVGDTRCVSCQSGHTCQVQDMEAGFLYASNLMTSFLHSELLATQGALQSAINYQNGNGTNNVRYGDAEYSNDTIYSYWGSTPFEHAAATSTSMAAVSIYEILNSAATEGAGGLAKKIIAYIRNEITETDLANWIMDAYTSGLDGNGSPLTGLTGLGPGITITGISHADLRAFMNEDAFTPFFAATPYCPDWLGCYSGDIFNPTPGIYMANRTFSEQQNIGGAWGTNFYDYFARESGVWAGVPFLADIQHMQDYAWIELNFTVSNNNAFANVTTYQDLALQLQSFEYDWQNNVMPSITNWTAQAASYQAQYANWQTQMQAALTDAQNTFNAGVQDLQGQESAWLAQMGQVQQQAASAFQAAENSLKNAKGQTNYAQLTQEVLSGINQGRTKSNIDGEAVANTSSFTASFGAILSGLDRNADRNIPDFGLLSTLGSSFSRAITGASNLTLLSSTNNATMDTILGYMNGVADSMRKEKQFTQNGQGDLIEAHHLKTKSVESIDKYSHETITTTYVLNADGSLGPKIQDWIKDQCGDDLSNGNCNQYIENKYTSVDVDRSGKLTAHRNVYDGSTSLCGAMDATNMDSYCFGTDDKVVTIAPPNKGLFLLGRGASRLGDVFDGRDNAVGDLVNSTFQNVNAFLSSNKNMAGLFTEVNAAQRLNDHNASIASADANNRVKIANIIVDYVESVLLGGMSTSSWVNKQAQSAIQDVVATVLVKAFDLPPDVAAFLSGGLMAHMEASKARHDMGNQALGIGKGMHSLFNDLGMEGIERALVKIGPLALDMLYPGAGHAMQSTFDSYEKNLNALDNWKNFKTSMYGFAVQKYGQEHDLPPALTGFLSQYVMDFVEMKEAKEELGRNGAALSLNSIAGELKLAVANIGGFFAEIEGGLVKAGTHISGDLGLTSEKEEKRINSNMREAINSVKLKEYKDDIRNWDADQVTLASEAVKEYGRINQLDQKTIDLWAQQASDFVVRKQAERALNKRDELLKIGTVVSGGILSPLLLDAKLFGGGLTTLVSKGFKGIMTSIADLGNMLGESVVSSDFKSSVYDQTKEWHHTVTMDDVKARSQQGIINKAFVENDMRNKMFDLIGEALMPGDPNMGHMIGLLLKDNIDKHEAKKHAREQRLKDAETIVQVAAAAAAMYFTAGAASQGVAGWLSTVSTTATNLGLTTLTNGQIIALAASTATSMLIEGQLNGTNGAVAAFASGLINTVTMGIKTPVTGYITYTKHQNANLLTGQQEVKGGWGGGVNVNISGVKGLPAAAALKELMTAFQMSNLSMGMSFNADSGFGMNVNTNFANNIGLGLDYNFKSKSYTANASYDVNKAGDLEWANGSFNISASKEGNASVSVSYNSDGNTAIPQSLRGTGGTLEFSNDGMLNFSVQGFKGATIANVGYDTNTHGWQAASLNSNFQNEYNQGVIAENSSYNREKSQMEILHKELSLGTRMDKPLYSQAEIDHYLPKKEDGSIDMDKAQPEKLLEKWNAHKDAMSQTSEGLQKWKNDVTKAGERAGIEIRFNDGKSATTTFGKLVKGVFGDVAQSFGFTNDGSKMVDKAGVFHLDTCFVAGTQVWTKEGQKAIETIAVGDIVQSWNEQTNTFEKKKVTELFIHEVPQLFNLELDGEEELHTTWNHPFRRRMTDSSSSNVALAIASSEWVKVEDLKVNDEVLKSDGTWAQVTGIFHYNVEPTKVYNLEVEDNHTYVVGGDAESSNAGYVVHNYVNESKEVTAALGRTDRLLKLSGNDQELASSLGELKNLGKEFRKNAADAEKETNRLLFEHFSAQQNLEVQGKKNLDFVNMVRSKDADDLPGIGKIRELLKGVNPEKGYTKAQLSAIDGWLKQDLSKNLPAGVVSTKDMVNGYSSGAFSLGGFNKVGGGKTLTELGTHVGLWKIGRELGEIESMNTGRRKIQDTEANLIAHKNKMKERGIAEAKAIREVENRVESYVSKIYGNDPKFAEVLVNSRTIDKKALSKNTAGVDFETKRKAFELKPEQVARLQEFDKQKKAILAEQKKLEKEDYERHQKDHPGEKYVRSPELNQRREKALATREHLDKQKSNFLNETLTHFPQEGRRIELEKLSLQGKLSDKERNELRGINDAKREHNDAVAALFDQSETTMHKSLETVLGKERMAVANDRADLTQNLLLKEDKLRTLDPKKDKAEYDKLNMEVKAIQERTAQLDKNFLDYKPVRKAGEPLDVFLLREKDSFAGESKAIERIVDGLEEEVKHYKALDDTKRVAELNNKIDKFEKRAQESALSSVDDVLTAALRKGGPEREKALRDMEEYLTHADKRDSDQYEREILITDSIKNPKGDPEGTTMPINSHFGRGGYSNQEKVGAYLHSNDHGGLDVGGVKGERINSILEGKVKGNPTKGLSITLPGEMPNHLKEKGIAYSEPLYDGTGNKIRDAGYYDPDGKLYSANKLNELDKAFRKANPAIAKNEKPFESVRSVGVISKDGKFYTMANAKTPVELTSDQMALVPDEIRRKPELANANGNGVSIETTLKGTFGGTYELQYKHFDSFPRNENGKPLQAGEVIKPGQKIGDLGTTGQSTGAHLHISVISYDKPKGVSSAFYEAKRNRKGEITYYLINPQYFIKVMAPSGTRK</sequence>
<feature type="coiled-coil region" evidence="1">
    <location>
        <begin position="201"/>
        <end position="235"/>
    </location>
</feature>
<dbReference type="CDD" id="cd12797">
    <property type="entry name" value="M23_peptidase"/>
    <property type="match status" value="1"/>
</dbReference>
<feature type="domain" description="Hint" evidence="3">
    <location>
        <begin position="2009"/>
        <end position="2118"/>
    </location>
</feature>
<evidence type="ECO:0000259" key="3">
    <source>
        <dbReference type="SMART" id="SM00306"/>
    </source>
</evidence>
<dbReference type="Gene3D" id="2.170.16.10">
    <property type="entry name" value="Hedgehog/Intein (Hint) domain"/>
    <property type="match status" value="1"/>
</dbReference>
<evidence type="ECO:0000313" key="4">
    <source>
        <dbReference type="EMBL" id="PJZ60136.1"/>
    </source>
</evidence>
<dbReference type="InterPro" id="IPR030934">
    <property type="entry name" value="Intein_C"/>
</dbReference>
<proteinExistence type="predicted"/>
<dbReference type="SUPFAM" id="SSF51294">
    <property type="entry name" value="Hedgehog/intein (Hint) domain"/>
    <property type="match status" value="1"/>
</dbReference>
<name>A0ABX4NTE8_9LEPT</name>
<dbReference type="PROSITE" id="PS50818">
    <property type="entry name" value="INTEIN_C_TER"/>
    <property type="match status" value="1"/>
</dbReference>
<reference evidence="4 5" key="1">
    <citation type="submission" date="2017-07" db="EMBL/GenBank/DDBJ databases">
        <title>Leptospira spp. isolated from tropical soils.</title>
        <authorList>
            <person name="Thibeaux R."/>
            <person name="Iraola G."/>
            <person name="Ferres I."/>
            <person name="Bierque E."/>
            <person name="Girault D."/>
            <person name="Soupe-Gilbert M.-E."/>
            <person name="Picardeau M."/>
            <person name="Goarant C."/>
        </authorList>
    </citation>
    <scope>NUCLEOTIDE SEQUENCE [LARGE SCALE GENOMIC DNA]</scope>
    <source>
        <strain evidence="4 5">FH2-B-D1</strain>
    </source>
</reference>
<organism evidence="4 5">
    <name type="scientific">Leptospira adleri</name>
    <dbReference type="NCBI Taxonomy" id="2023186"/>
    <lineage>
        <taxon>Bacteria</taxon>
        <taxon>Pseudomonadati</taxon>
        <taxon>Spirochaetota</taxon>
        <taxon>Spirochaetia</taxon>
        <taxon>Leptospirales</taxon>
        <taxon>Leptospiraceae</taxon>
        <taxon>Leptospira</taxon>
    </lineage>
</organism>
<dbReference type="PROSITE" id="PS50817">
    <property type="entry name" value="INTEIN_N_TER"/>
    <property type="match status" value="1"/>
</dbReference>
<dbReference type="EMBL" id="NPDU01000076">
    <property type="protein sequence ID" value="PJZ60136.1"/>
    <property type="molecule type" value="Genomic_DNA"/>
</dbReference>
<dbReference type="Gene3D" id="2.70.70.10">
    <property type="entry name" value="Glucose Permease (Domain IIA)"/>
    <property type="match status" value="1"/>
</dbReference>
<dbReference type="Pfam" id="PF07591">
    <property type="entry name" value="PT-HINT"/>
    <property type="match status" value="1"/>
</dbReference>
<dbReference type="NCBIfam" id="TIGR04388">
    <property type="entry name" value="Lepto_longest"/>
    <property type="match status" value="1"/>
</dbReference>
<dbReference type="NCBIfam" id="TIGR01443">
    <property type="entry name" value="intein_Cterm"/>
    <property type="match status" value="1"/>
</dbReference>
<keyword evidence="2" id="KW-0732">Signal</keyword>
<dbReference type="RefSeq" id="WP_100788308.1">
    <property type="nucleotide sequence ID" value="NZ_NPDU01000076.1"/>
</dbReference>
<feature type="chain" id="PRO_5047073121" description="Hint domain-containing protein" evidence="2">
    <location>
        <begin position="30"/>
        <end position="3049"/>
    </location>
</feature>
<evidence type="ECO:0000256" key="1">
    <source>
        <dbReference type="SAM" id="Coils"/>
    </source>
</evidence>
<dbReference type="CDD" id="cd00081">
    <property type="entry name" value="Hint"/>
    <property type="match status" value="1"/>
</dbReference>
<dbReference type="SMART" id="SM00306">
    <property type="entry name" value="HintN"/>
    <property type="match status" value="1"/>
</dbReference>
<feature type="coiled-coil region" evidence="1">
    <location>
        <begin position="2675"/>
        <end position="2702"/>
    </location>
</feature>
<dbReference type="InterPro" id="IPR006141">
    <property type="entry name" value="Intein_N"/>
</dbReference>
<dbReference type="Proteomes" id="UP000232149">
    <property type="component" value="Unassembled WGS sequence"/>
</dbReference>